<evidence type="ECO:0000256" key="3">
    <source>
        <dbReference type="ARBA" id="ARBA00004892"/>
    </source>
</evidence>
<comment type="pathway">
    <text evidence="3 9">Carbohydrate metabolism; pentose and glucuronate interconversion.</text>
</comment>
<comment type="catalytic activity">
    <reaction evidence="1 9">
        <text>D-mannonate = 2-dehydro-3-deoxy-D-gluconate + H2O</text>
        <dbReference type="Rhea" id="RHEA:20097"/>
        <dbReference type="ChEBI" id="CHEBI:15377"/>
        <dbReference type="ChEBI" id="CHEBI:17767"/>
        <dbReference type="ChEBI" id="CHEBI:57990"/>
        <dbReference type="EC" id="4.2.1.8"/>
    </reaction>
</comment>
<organism evidence="10 11">
    <name type="scientific">Haoranjiania flava</name>
    <dbReference type="NCBI Taxonomy" id="1856322"/>
    <lineage>
        <taxon>Bacteria</taxon>
        <taxon>Pseudomonadati</taxon>
        <taxon>Bacteroidota</taxon>
        <taxon>Chitinophagia</taxon>
        <taxon>Chitinophagales</taxon>
        <taxon>Chitinophagaceae</taxon>
        <taxon>Haoranjiania</taxon>
    </lineage>
</organism>
<dbReference type="NCBIfam" id="NF003027">
    <property type="entry name" value="PRK03906.1"/>
    <property type="match status" value="1"/>
</dbReference>
<dbReference type="PIRSF" id="PIRSF016049">
    <property type="entry name" value="Man_dehyd"/>
    <property type="match status" value="1"/>
</dbReference>
<dbReference type="SUPFAM" id="SSF51658">
    <property type="entry name" value="Xylose isomerase-like"/>
    <property type="match status" value="1"/>
</dbReference>
<evidence type="ECO:0000256" key="4">
    <source>
        <dbReference type="ARBA" id="ARBA00007389"/>
    </source>
</evidence>
<dbReference type="GO" id="GO:0008927">
    <property type="term" value="F:mannonate dehydratase activity"/>
    <property type="evidence" value="ECO:0007669"/>
    <property type="project" value="UniProtKB-UniRule"/>
</dbReference>
<dbReference type="EMBL" id="JAOTPL010000004">
    <property type="protein sequence ID" value="MCU7693667.1"/>
    <property type="molecule type" value="Genomic_DNA"/>
</dbReference>
<dbReference type="AlphaFoldDB" id="A0AAE3IK79"/>
<comment type="cofactor">
    <cofactor evidence="9">
        <name>Fe(2+)</name>
        <dbReference type="ChEBI" id="CHEBI:29033"/>
    </cofactor>
    <cofactor evidence="9">
        <name>Mn(2+)</name>
        <dbReference type="ChEBI" id="CHEBI:29035"/>
    </cofactor>
</comment>
<accession>A0AAE3IK79</accession>
<evidence type="ECO:0000313" key="10">
    <source>
        <dbReference type="EMBL" id="MCU7693667.1"/>
    </source>
</evidence>
<dbReference type="Pfam" id="PF03786">
    <property type="entry name" value="UxuA"/>
    <property type="match status" value="1"/>
</dbReference>
<comment type="caution">
    <text evidence="10">The sequence shown here is derived from an EMBL/GenBank/DDBJ whole genome shotgun (WGS) entry which is preliminary data.</text>
</comment>
<dbReference type="Proteomes" id="UP001209317">
    <property type="component" value="Unassembled WGS sequence"/>
</dbReference>
<dbReference type="PANTHER" id="PTHR30387">
    <property type="entry name" value="MANNONATE DEHYDRATASE"/>
    <property type="match status" value="1"/>
</dbReference>
<evidence type="ECO:0000256" key="5">
    <source>
        <dbReference type="ARBA" id="ARBA00012927"/>
    </source>
</evidence>
<dbReference type="HAMAP" id="MF_00106">
    <property type="entry name" value="UxuA"/>
    <property type="match status" value="1"/>
</dbReference>
<dbReference type="RefSeq" id="WP_263037155.1">
    <property type="nucleotide sequence ID" value="NZ_JAOTPL010000004.1"/>
</dbReference>
<keyword evidence="6 9" id="KW-0408">Iron</keyword>
<dbReference type="InterPro" id="IPR004628">
    <property type="entry name" value="Man_deHydtase"/>
</dbReference>
<dbReference type="InterPro" id="IPR036237">
    <property type="entry name" value="Xyl_isomerase-like_sf"/>
</dbReference>
<dbReference type="GO" id="GO:0030145">
    <property type="term" value="F:manganese ion binding"/>
    <property type="evidence" value="ECO:0007669"/>
    <property type="project" value="TreeGrafter"/>
</dbReference>
<keyword evidence="8 9" id="KW-0456">Lyase</keyword>
<name>A0AAE3IK79_9BACT</name>
<evidence type="ECO:0000256" key="2">
    <source>
        <dbReference type="ARBA" id="ARBA00002713"/>
    </source>
</evidence>
<dbReference type="NCBIfam" id="TIGR00695">
    <property type="entry name" value="uxuA"/>
    <property type="match status" value="1"/>
</dbReference>
<dbReference type="EC" id="4.2.1.8" evidence="5 9"/>
<dbReference type="PANTHER" id="PTHR30387:SF2">
    <property type="entry name" value="MANNONATE DEHYDRATASE"/>
    <property type="match status" value="1"/>
</dbReference>
<evidence type="ECO:0000256" key="8">
    <source>
        <dbReference type="ARBA" id="ARBA00023239"/>
    </source>
</evidence>
<gene>
    <name evidence="9 10" type="primary">uxuA</name>
    <name evidence="10" type="ORF">OD355_03950</name>
</gene>
<dbReference type="Gene3D" id="3.20.20.150">
    <property type="entry name" value="Divalent-metal-dependent TIM barrel enzymes"/>
    <property type="match status" value="1"/>
</dbReference>
<evidence type="ECO:0000256" key="9">
    <source>
        <dbReference type="HAMAP-Rule" id="MF_00106"/>
    </source>
</evidence>
<comment type="function">
    <text evidence="2 9">Catalyzes the dehydration of D-mannonate.</text>
</comment>
<evidence type="ECO:0000313" key="11">
    <source>
        <dbReference type="Proteomes" id="UP001209317"/>
    </source>
</evidence>
<evidence type="ECO:0000256" key="7">
    <source>
        <dbReference type="ARBA" id="ARBA00023211"/>
    </source>
</evidence>
<keyword evidence="7 9" id="KW-0464">Manganese</keyword>
<dbReference type="GO" id="GO:0008198">
    <property type="term" value="F:ferrous iron binding"/>
    <property type="evidence" value="ECO:0007669"/>
    <property type="project" value="TreeGrafter"/>
</dbReference>
<evidence type="ECO:0000256" key="1">
    <source>
        <dbReference type="ARBA" id="ARBA00001794"/>
    </source>
</evidence>
<dbReference type="GO" id="GO:0042840">
    <property type="term" value="P:D-glucuronate catabolic process"/>
    <property type="evidence" value="ECO:0007669"/>
    <property type="project" value="TreeGrafter"/>
</dbReference>
<sequence>MALLKTWRWFGHGDKVRLSDLKQMGVQGVVTSLYDIPAGEIWPVERIQSLKNEINAHGMEWSVVESLPVSEEIKLNTPQGRQHLENYKVSLKNLSSCGIYIICYNFMPVLDWARTDLQFIDDNGCESMLFEYVVFAAFDMYILKRANAEKDYPEKIIKQAYAHYKMMSEEDKRELAHNIIVVTQKFINSGVGDVENYKEIFLQFLKRYHHVSKEDLRNNLMIFLNDVIPVAEEYGARLCIHPDDPPFPLLGLPRIAGTEEDFDWIFSRNTSLANGLTYCTGSLSVREDNDLEKIASKFADRIHFIHLRNIKKIDDKSFYESPHLDGVVNMPAVVKIFLQEQLRRRKEGRKDDQLPFRPDHGLKMLDDFSRQANPGYPLIGRLKGLAEIDGIQAAMKDNL</sequence>
<keyword evidence="11" id="KW-1185">Reference proteome</keyword>
<comment type="similarity">
    <text evidence="4 9">Belongs to the mannonate dehydratase family.</text>
</comment>
<proteinExistence type="inferred from homology"/>
<protein>
    <recommendedName>
        <fullName evidence="5 9">Mannonate dehydratase</fullName>
        <ecNumber evidence="5 9">4.2.1.8</ecNumber>
    </recommendedName>
    <alternativeName>
        <fullName evidence="9">D-mannonate hydro-lyase</fullName>
    </alternativeName>
</protein>
<evidence type="ECO:0000256" key="6">
    <source>
        <dbReference type="ARBA" id="ARBA00023004"/>
    </source>
</evidence>
<reference evidence="10" key="1">
    <citation type="submission" date="2022-10" db="EMBL/GenBank/DDBJ databases">
        <authorList>
            <person name="Kim H.S."/>
            <person name="Kim J.-S."/>
            <person name="Suh M.K."/>
            <person name="Eom M.K."/>
            <person name="Lee J.-S."/>
        </authorList>
    </citation>
    <scope>NUCLEOTIDE SEQUENCE</scope>
    <source>
        <strain evidence="10">LIP-5</strain>
    </source>
</reference>